<comment type="caution">
    <text evidence="1">The sequence shown here is derived from an EMBL/GenBank/DDBJ whole genome shotgun (WGS) entry which is preliminary data.</text>
</comment>
<dbReference type="eggNOG" id="ENOG5032Y2C">
    <property type="taxonomic scope" value="Bacteria"/>
</dbReference>
<proteinExistence type="predicted"/>
<dbReference type="STRING" id="1123237.Salmuc_02724"/>
<evidence type="ECO:0000313" key="2">
    <source>
        <dbReference type="Proteomes" id="UP000015347"/>
    </source>
</evidence>
<evidence type="ECO:0000313" key="1">
    <source>
        <dbReference type="EMBL" id="EPX85345.1"/>
    </source>
</evidence>
<keyword evidence="2" id="KW-1185">Reference proteome</keyword>
<accession>S9S580</accession>
<dbReference type="EMBL" id="APVH01000009">
    <property type="protein sequence ID" value="EPX85345.1"/>
    <property type="molecule type" value="Genomic_DNA"/>
</dbReference>
<dbReference type="AlphaFoldDB" id="S9S580"/>
<reference evidence="2" key="1">
    <citation type="journal article" date="2014" name="Stand. Genomic Sci.">
        <title>Genome sequence of the exopolysaccharide-producing Salipiger mucosus type strain (DSM 16094(T)), a moderately halophilic member of the Roseobacter clade.</title>
        <authorList>
            <person name="Riedel T."/>
            <person name="Spring S."/>
            <person name="Fiebig A."/>
            <person name="Petersen J."/>
            <person name="Kyrpides N.C."/>
            <person name="Goker M."/>
            <person name="Klenk H.P."/>
        </authorList>
    </citation>
    <scope>NUCLEOTIDE SEQUENCE [LARGE SCALE GENOMIC DNA]</scope>
    <source>
        <strain evidence="2">DSM 16094</strain>
    </source>
</reference>
<name>S9S580_9RHOB</name>
<organism evidence="1 2">
    <name type="scientific">Salipiger mucosus DSM 16094</name>
    <dbReference type="NCBI Taxonomy" id="1123237"/>
    <lineage>
        <taxon>Bacteria</taxon>
        <taxon>Pseudomonadati</taxon>
        <taxon>Pseudomonadota</taxon>
        <taxon>Alphaproteobacteria</taxon>
        <taxon>Rhodobacterales</taxon>
        <taxon>Roseobacteraceae</taxon>
        <taxon>Salipiger</taxon>
    </lineage>
</organism>
<protein>
    <submittedName>
        <fullName evidence="1">Uncharacterized protein</fullName>
    </submittedName>
</protein>
<dbReference type="HOGENOM" id="CLU_2587688_0_0_5"/>
<dbReference type="Proteomes" id="UP000015347">
    <property type="component" value="Unassembled WGS sequence"/>
</dbReference>
<gene>
    <name evidence="1" type="ORF">Salmuc_02724</name>
</gene>
<sequence length="80" mass="9504">MVPSAKMKNWAEAMFYFHMAPPMYRKIFFVEQSLRVRTGESLLVYFRRTQSHMIPPDVEFWELPRDSDDVEIFGSIADGR</sequence>